<dbReference type="Pfam" id="PF16874">
    <property type="entry name" value="Glyco_hydro_36C"/>
    <property type="match status" value="1"/>
</dbReference>
<evidence type="ECO:0000256" key="3">
    <source>
        <dbReference type="ARBA" id="ARBA00022801"/>
    </source>
</evidence>
<dbReference type="Pfam" id="PF02065">
    <property type="entry name" value="Melibiase"/>
    <property type="match status" value="1"/>
</dbReference>
<organism evidence="7 8">
    <name type="scientific">Schumannella luteola</name>
    <dbReference type="NCBI Taxonomy" id="472059"/>
    <lineage>
        <taxon>Bacteria</taxon>
        <taxon>Bacillati</taxon>
        <taxon>Actinomycetota</taxon>
        <taxon>Actinomycetes</taxon>
        <taxon>Micrococcales</taxon>
        <taxon>Microbacteriaceae</taxon>
        <taxon>Schumannella</taxon>
    </lineage>
</organism>
<dbReference type="InterPro" id="IPR013780">
    <property type="entry name" value="Glyco_hydro_b"/>
</dbReference>
<feature type="domain" description="Glycosyl hydrolase family 36 N-terminal" evidence="6">
    <location>
        <begin position="38"/>
        <end position="267"/>
    </location>
</feature>
<dbReference type="InterPro" id="IPR050985">
    <property type="entry name" value="Alpha-glycosidase_related"/>
</dbReference>
<dbReference type="PRINTS" id="PR00743">
    <property type="entry name" value="GLHYDRLASE36"/>
</dbReference>
<dbReference type="FunFam" id="3.20.20.70:FF:000118">
    <property type="entry name" value="Alpha-galactosidase"/>
    <property type="match status" value="1"/>
</dbReference>
<evidence type="ECO:0000256" key="1">
    <source>
        <dbReference type="ARBA" id="ARBA00001255"/>
    </source>
</evidence>
<dbReference type="InterPro" id="IPR038417">
    <property type="entry name" value="Alpga-gal_N_sf"/>
</dbReference>
<proteinExistence type="predicted"/>
<keyword evidence="4 7" id="KW-0326">Glycosidase</keyword>
<dbReference type="InterPro" id="IPR013785">
    <property type="entry name" value="Aldolase_TIM"/>
</dbReference>
<keyword evidence="8" id="KW-1185">Reference proteome</keyword>
<dbReference type="InterPro" id="IPR031704">
    <property type="entry name" value="Glyco_hydro_36_N"/>
</dbReference>
<dbReference type="PANTHER" id="PTHR43053">
    <property type="entry name" value="GLYCOSIDASE FAMILY 31"/>
    <property type="match status" value="1"/>
</dbReference>
<dbReference type="Gene3D" id="2.70.98.60">
    <property type="entry name" value="alpha-galactosidase from lactobacil brevis"/>
    <property type="match status" value="1"/>
</dbReference>
<dbReference type="InterPro" id="IPR000111">
    <property type="entry name" value="Glyco_hydro_27/36_CS"/>
</dbReference>
<dbReference type="EC" id="3.2.1.22" evidence="2"/>
<comment type="caution">
    <text evidence="7">The sequence shown here is derived from an EMBL/GenBank/DDBJ whole genome shotgun (WGS) entry which is preliminary data.</text>
</comment>
<evidence type="ECO:0000259" key="6">
    <source>
        <dbReference type="Pfam" id="PF16875"/>
    </source>
</evidence>
<dbReference type="EMBL" id="JACBZY010000001">
    <property type="protein sequence ID" value="NYH00097.1"/>
    <property type="molecule type" value="Genomic_DNA"/>
</dbReference>
<dbReference type="RefSeq" id="WP_179568691.1">
    <property type="nucleotide sequence ID" value="NZ_JACBZY010000001.1"/>
</dbReference>
<dbReference type="InterPro" id="IPR017853">
    <property type="entry name" value="GH"/>
</dbReference>
<dbReference type="Gene3D" id="3.20.20.70">
    <property type="entry name" value="Aldolase class I"/>
    <property type="match status" value="1"/>
</dbReference>
<protein>
    <recommendedName>
        <fullName evidence="2">alpha-galactosidase</fullName>
        <ecNumber evidence="2">3.2.1.22</ecNumber>
    </recommendedName>
</protein>
<dbReference type="Proteomes" id="UP000553888">
    <property type="component" value="Unassembled WGS sequence"/>
</dbReference>
<dbReference type="Gene3D" id="2.60.40.1180">
    <property type="entry name" value="Golgi alpha-mannosidase II"/>
    <property type="match status" value="1"/>
</dbReference>
<evidence type="ECO:0000259" key="5">
    <source>
        <dbReference type="Pfam" id="PF16874"/>
    </source>
</evidence>
<reference evidence="7 8" key="1">
    <citation type="submission" date="2020-07" db="EMBL/GenBank/DDBJ databases">
        <title>Sequencing the genomes of 1000 actinobacteria strains.</title>
        <authorList>
            <person name="Klenk H.-P."/>
        </authorList>
    </citation>
    <scope>NUCLEOTIDE SEQUENCE [LARGE SCALE GENOMIC DNA]</scope>
    <source>
        <strain evidence="7 8">DSM 23141</strain>
    </source>
</reference>
<dbReference type="InterPro" id="IPR002252">
    <property type="entry name" value="Glyco_hydro_36"/>
</dbReference>
<feature type="domain" description="Glycosyl hydrolase family 36 C-terminal" evidence="5">
    <location>
        <begin position="627"/>
        <end position="705"/>
    </location>
</feature>
<dbReference type="GO" id="GO:0004557">
    <property type="term" value="F:alpha-galactosidase activity"/>
    <property type="evidence" value="ECO:0007669"/>
    <property type="project" value="UniProtKB-EC"/>
</dbReference>
<dbReference type="Pfam" id="PF16875">
    <property type="entry name" value="Glyco_hydro_36N"/>
    <property type="match status" value="1"/>
</dbReference>
<evidence type="ECO:0000256" key="4">
    <source>
        <dbReference type="ARBA" id="ARBA00023295"/>
    </source>
</evidence>
<comment type="catalytic activity">
    <reaction evidence="1">
        <text>Hydrolysis of terminal, non-reducing alpha-D-galactose residues in alpha-D-galactosides, including galactose oligosaccharides, galactomannans and galactolipids.</text>
        <dbReference type="EC" id="3.2.1.22"/>
    </reaction>
</comment>
<keyword evidence="3 7" id="KW-0378">Hydrolase</keyword>
<dbReference type="AlphaFoldDB" id="A0A852YAW1"/>
<dbReference type="PROSITE" id="PS00512">
    <property type="entry name" value="ALPHA_GALACTOSIDASE"/>
    <property type="match status" value="1"/>
</dbReference>
<dbReference type="InterPro" id="IPR031705">
    <property type="entry name" value="Glyco_hydro_36_C"/>
</dbReference>
<evidence type="ECO:0000313" key="7">
    <source>
        <dbReference type="EMBL" id="NYH00097.1"/>
    </source>
</evidence>
<dbReference type="SUPFAM" id="SSF51445">
    <property type="entry name" value="(Trans)glycosidases"/>
    <property type="match status" value="1"/>
</dbReference>
<sequence>MQRRIAPSAPIQSERDGIVHLRGGGTSVVVDLDTAPVPVIVHWGADLGELGADALGMARAIRPPRGSGGLDDAALLSLLPQPGHGWLGTSGISGRRAGGGFATRLALGDARPSTPAGRLIRLVDEHLALTATIELEVTATGLLRQRIAVTNTGDDDYLLDGVLAAFPLPHDADELLDATGHHLRERAPQRHAFTNGTHLRESRRGRPGADATLLLTAGATGFGFERGVAHGIHLAWSGNHRLLAERTPGHDPVLFAGELLLPGEVVLAPGETYVAPWAIGAWGDGLTELSGRIHDELRSRDVHPRRPRPVTLNTWEAVYFDHDLERLTALAEAAAEVGVERFVLDDGWFRHRRDDSAGLGDWYVDADVWPEGLHPLVDRVRALGMEFGLWFEPEMVNPDSDLARAHPDWILRGRDELPPEARQQQVLDLANPDVVAYLEERIDAILGEYEIAYIKWDHNRDLVEPGAGPGTAPRVRRGVEALYGLLDRLRRRHPDLEIESCASGGARVDLGILERTDRVWTSDCIDPLERLQIQKHTGLLVPPELLGAHVSTPHIHSTRRHTTLDFSAGTALLGHLGIEWDVTTLDAEERERLAAWVATWKQHRDLVATGRVVHADLADPALDVRGVVARDGSEALFTIAAVATSAAHPLGRVRLPGLDPERRYRIAPLEPFARATEPGPASLDWLTVPTVVSGRALGASGLRAPGLVPSSLIGLHLTAVG</sequence>
<name>A0A852YAW1_9MICO</name>
<dbReference type="PANTHER" id="PTHR43053:SF3">
    <property type="entry name" value="ALPHA-GALACTOSIDASE C-RELATED"/>
    <property type="match status" value="1"/>
</dbReference>
<evidence type="ECO:0000256" key="2">
    <source>
        <dbReference type="ARBA" id="ARBA00012755"/>
    </source>
</evidence>
<accession>A0A852YAW1</accession>
<evidence type="ECO:0000313" key="8">
    <source>
        <dbReference type="Proteomes" id="UP000553888"/>
    </source>
</evidence>
<gene>
    <name evidence="7" type="ORF">BJ979_002722</name>
</gene>
<dbReference type="CDD" id="cd14791">
    <property type="entry name" value="GH36"/>
    <property type="match status" value="1"/>
</dbReference>
<dbReference type="GO" id="GO:0016052">
    <property type="term" value="P:carbohydrate catabolic process"/>
    <property type="evidence" value="ECO:0007669"/>
    <property type="project" value="InterPro"/>
</dbReference>